<sequence length="76" mass="9171">MIWAHLSWVWASKVKSPSPAGVIKKKWRESFHYTIPLYSSEDLDFRSTIHSPANHLRRLHFNYTHYLRHFDFVCII</sequence>
<dbReference type="Proteomes" id="UP001055879">
    <property type="component" value="Linkage Group LG16"/>
</dbReference>
<evidence type="ECO:0000313" key="2">
    <source>
        <dbReference type="Proteomes" id="UP001055879"/>
    </source>
</evidence>
<evidence type="ECO:0000313" key="1">
    <source>
        <dbReference type="EMBL" id="KAI3670030.1"/>
    </source>
</evidence>
<reference evidence="2" key="1">
    <citation type="journal article" date="2022" name="Mol. Ecol. Resour.">
        <title>The genomes of chicory, endive, great burdock and yacon provide insights into Asteraceae palaeo-polyploidization history and plant inulin production.</title>
        <authorList>
            <person name="Fan W."/>
            <person name="Wang S."/>
            <person name="Wang H."/>
            <person name="Wang A."/>
            <person name="Jiang F."/>
            <person name="Liu H."/>
            <person name="Zhao H."/>
            <person name="Xu D."/>
            <person name="Zhang Y."/>
        </authorList>
    </citation>
    <scope>NUCLEOTIDE SEQUENCE [LARGE SCALE GENOMIC DNA]</scope>
    <source>
        <strain evidence="2">cv. Niubang</strain>
    </source>
</reference>
<reference evidence="1 2" key="2">
    <citation type="journal article" date="2022" name="Mol. Ecol. Resour.">
        <title>The genomes of chicory, endive, great burdock and yacon provide insights into Asteraceae paleo-polyploidization history and plant inulin production.</title>
        <authorList>
            <person name="Fan W."/>
            <person name="Wang S."/>
            <person name="Wang H."/>
            <person name="Wang A."/>
            <person name="Jiang F."/>
            <person name="Liu H."/>
            <person name="Zhao H."/>
            <person name="Xu D."/>
            <person name="Zhang Y."/>
        </authorList>
    </citation>
    <scope>NUCLEOTIDE SEQUENCE [LARGE SCALE GENOMIC DNA]</scope>
    <source>
        <strain evidence="2">cv. Niubang</strain>
    </source>
</reference>
<proteinExistence type="predicted"/>
<organism evidence="1 2">
    <name type="scientific">Arctium lappa</name>
    <name type="common">Greater burdock</name>
    <name type="synonym">Lappa major</name>
    <dbReference type="NCBI Taxonomy" id="4217"/>
    <lineage>
        <taxon>Eukaryota</taxon>
        <taxon>Viridiplantae</taxon>
        <taxon>Streptophyta</taxon>
        <taxon>Embryophyta</taxon>
        <taxon>Tracheophyta</taxon>
        <taxon>Spermatophyta</taxon>
        <taxon>Magnoliopsida</taxon>
        <taxon>eudicotyledons</taxon>
        <taxon>Gunneridae</taxon>
        <taxon>Pentapetalae</taxon>
        <taxon>asterids</taxon>
        <taxon>campanulids</taxon>
        <taxon>Asterales</taxon>
        <taxon>Asteraceae</taxon>
        <taxon>Carduoideae</taxon>
        <taxon>Cardueae</taxon>
        <taxon>Arctiinae</taxon>
        <taxon>Arctium</taxon>
    </lineage>
</organism>
<name>A0ACB8XPT9_ARCLA</name>
<protein>
    <submittedName>
        <fullName evidence="1">Uncharacterized protein</fullName>
    </submittedName>
</protein>
<dbReference type="EMBL" id="CM042062">
    <property type="protein sequence ID" value="KAI3670030.1"/>
    <property type="molecule type" value="Genomic_DNA"/>
</dbReference>
<gene>
    <name evidence="1" type="ORF">L6452_41612</name>
</gene>
<accession>A0ACB8XPT9</accession>
<keyword evidence="2" id="KW-1185">Reference proteome</keyword>
<comment type="caution">
    <text evidence="1">The sequence shown here is derived from an EMBL/GenBank/DDBJ whole genome shotgun (WGS) entry which is preliminary data.</text>
</comment>